<comment type="caution">
    <text evidence="3">The sequence shown here is derived from an EMBL/GenBank/DDBJ whole genome shotgun (WGS) entry which is preliminary data.</text>
</comment>
<feature type="region of interest" description="Disordered" evidence="1">
    <location>
        <begin position="1"/>
        <end position="40"/>
    </location>
</feature>
<dbReference type="EMBL" id="JACEFO010001741">
    <property type="protein sequence ID" value="KAF8713489.1"/>
    <property type="molecule type" value="Genomic_DNA"/>
</dbReference>
<dbReference type="AlphaFoldDB" id="A0A835C0H7"/>
<dbReference type="Pfam" id="PF03478">
    <property type="entry name" value="Beta-prop_KIB1-4"/>
    <property type="match status" value="1"/>
</dbReference>
<dbReference type="PANTHER" id="PTHR33165">
    <property type="entry name" value="F-BOX DOMAIN CONTAINING PROTEIN-LIKE-RELATED"/>
    <property type="match status" value="1"/>
</dbReference>
<evidence type="ECO:0000313" key="3">
    <source>
        <dbReference type="EMBL" id="KAF8713489.1"/>
    </source>
</evidence>
<proteinExistence type="predicted"/>
<sequence length="395" mass="43899">MASRRRTQAADAASSPIPPFRYSTKRRRGAAAAPAPASPCSSLHEDLVARIAERVLAAGDILDYVRFRAVCKLWRSSTVDPRGRGVVDPRFHPRRWTMLPEGHGLQPGHAKLRGHVRFFNHDTGAFVRSRIPELKDHCILDSPEGLLLLQRDADAAVRLLHPFTGDVCELPPLTSLIRRSAGDQRWTLTSWSTNRVARTLGFHGSLYLAYWGDESSILRLDPPSPMEDEELPLPRTIAAIPGELMRMPQLVECNSEILVIGCTDVYRSQLVVVRLSELLQGGPTVPLTSIGDHCLFIGMRSLAVSSKGLPSVAADSIILCDSINDIHQMQYNLGDNTLSLACDEDILHSPPPSPHSIVHHLITCCFPYFWNKGLIYCSRTKPRWGFKKGKWRLGA</sequence>
<accession>A0A835C0H7</accession>
<evidence type="ECO:0000259" key="2">
    <source>
        <dbReference type="Pfam" id="PF03478"/>
    </source>
</evidence>
<dbReference type="PANTHER" id="PTHR33165:SF53">
    <property type="entry name" value="OS04G0486300 PROTEIN"/>
    <property type="match status" value="1"/>
</dbReference>
<keyword evidence="4" id="KW-1185">Reference proteome</keyword>
<evidence type="ECO:0000313" key="4">
    <source>
        <dbReference type="Proteomes" id="UP000636709"/>
    </source>
</evidence>
<dbReference type="InterPro" id="IPR005174">
    <property type="entry name" value="KIB1-4_b-propeller"/>
</dbReference>
<feature type="domain" description="KIB1-4 beta-propeller" evidence="2">
    <location>
        <begin position="181"/>
        <end position="326"/>
    </location>
</feature>
<protein>
    <recommendedName>
        <fullName evidence="2">KIB1-4 beta-propeller domain-containing protein</fullName>
    </recommendedName>
</protein>
<evidence type="ECO:0000256" key="1">
    <source>
        <dbReference type="SAM" id="MobiDB-lite"/>
    </source>
</evidence>
<feature type="compositionally biased region" description="Low complexity" evidence="1">
    <location>
        <begin position="30"/>
        <end position="40"/>
    </location>
</feature>
<dbReference type="Proteomes" id="UP000636709">
    <property type="component" value="Unassembled WGS sequence"/>
</dbReference>
<name>A0A835C0H7_9POAL</name>
<organism evidence="3 4">
    <name type="scientific">Digitaria exilis</name>
    <dbReference type="NCBI Taxonomy" id="1010633"/>
    <lineage>
        <taxon>Eukaryota</taxon>
        <taxon>Viridiplantae</taxon>
        <taxon>Streptophyta</taxon>
        <taxon>Embryophyta</taxon>
        <taxon>Tracheophyta</taxon>
        <taxon>Spermatophyta</taxon>
        <taxon>Magnoliopsida</taxon>
        <taxon>Liliopsida</taxon>
        <taxon>Poales</taxon>
        <taxon>Poaceae</taxon>
        <taxon>PACMAD clade</taxon>
        <taxon>Panicoideae</taxon>
        <taxon>Panicodae</taxon>
        <taxon>Paniceae</taxon>
        <taxon>Anthephorinae</taxon>
        <taxon>Digitaria</taxon>
    </lineage>
</organism>
<dbReference type="OrthoDB" id="734320at2759"/>
<gene>
    <name evidence="3" type="ORF">HU200_028267</name>
</gene>
<reference evidence="3" key="1">
    <citation type="submission" date="2020-07" db="EMBL/GenBank/DDBJ databases">
        <title>Genome sequence and genetic diversity analysis of an under-domesticated orphan crop, white fonio (Digitaria exilis).</title>
        <authorList>
            <person name="Bennetzen J.L."/>
            <person name="Chen S."/>
            <person name="Ma X."/>
            <person name="Wang X."/>
            <person name="Yssel A.E.J."/>
            <person name="Chaluvadi S.R."/>
            <person name="Johnson M."/>
            <person name="Gangashetty P."/>
            <person name="Hamidou F."/>
            <person name="Sanogo M.D."/>
            <person name="Zwaenepoel A."/>
            <person name="Wallace J."/>
            <person name="Van De Peer Y."/>
            <person name="Van Deynze A."/>
        </authorList>
    </citation>
    <scope>NUCLEOTIDE SEQUENCE</scope>
    <source>
        <tissue evidence="3">Leaves</tissue>
    </source>
</reference>